<keyword evidence="7" id="KW-0812">Transmembrane</keyword>
<dbReference type="SUPFAM" id="SSF158472">
    <property type="entry name" value="HAMP domain-like"/>
    <property type="match status" value="1"/>
</dbReference>
<dbReference type="SMART" id="SM00388">
    <property type="entry name" value="HisKA"/>
    <property type="match status" value="1"/>
</dbReference>
<dbReference type="Gene3D" id="6.10.340.10">
    <property type="match status" value="1"/>
</dbReference>
<dbReference type="PROSITE" id="PS50885">
    <property type="entry name" value="HAMP"/>
    <property type="match status" value="1"/>
</dbReference>
<dbReference type="GO" id="GO:0005886">
    <property type="term" value="C:plasma membrane"/>
    <property type="evidence" value="ECO:0007669"/>
    <property type="project" value="TreeGrafter"/>
</dbReference>
<dbReference type="EMBL" id="UOFR01000020">
    <property type="protein sequence ID" value="VAW93607.1"/>
    <property type="molecule type" value="Genomic_DNA"/>
</dbReference>
<protein>
    <recommendedName>
        <fullName evidence="2">histidine kinase</fullName>
        <ecNumber evidence="2">2.7.13.3</ecNumber>
    </recommendedName>
</protein>
<reference evidence="10" key="1">
    <citation type="submission" date="2018-06" db="EMBL/GenBank/DDBJ databases">
        <authorList>
            <person name="Zhirakovskaya E."/>
        </authorList>
    </citation>
    <scope>NUCLEOTIDE SEQUENCE</scope>
</reference>
<dbReference type="AlphaFoldDB" id="A0A3B1A202"/>
<keyword evidence="6" id="KW-0902">Two-component regulatory system</keyword>
<dbReference type="Pfam" id="PF00512">
    <property type="entry name" value="HisKA"/>
    <property type="match status" value="1"/>
</dbReference>
<keyword evidence="7" id="KW-0472">Membrane</keyword>
<dbReference type="Pfam" id="PF00672">
    <property type="entry name" value="HAMP"/>
    <property type="match status" value="1"/>
</dbReference>
<feature type="transmembrane region" description="Helical" evidence="7">
    <location>
        <begin position="12"/>
        <end position="35"/>
    </location>
</feature>
<dbReference type="InterPro" id="IPR003661">
    <property type="entry name" value="HisK_dim/P_dom"/>
</dbReference>
<proteinExistence type="predicted"/>
<dbReference type="SUPFAM" id="SSF47384">
    <property type="entry name" value="Homodimeric domain of signal transducing histidine kinase"/>
    <property type="match status" value="1"/>
</dbReference>
<evidence type="ECO:0000256" key="2">
    <source>
        <dbReference type="ARBA" id="ARBA00012438"/>
    </source>
</evidence>
<dbReference type="PANTHER" id="PTHR45436">
    <property type="entry name" value="SENSOR HISTIDINE KINASE YKOH"/>
    <property type="match status" value="1"/>
</dbReference>
<dbReference type="InterPro" id="IPR005467">
    <property type="entry name" value="His_kinase_dom"/>
</dbReference>
<evidence type="ECO:0000259" key="9">
    <source>
        <dbReference type="PROSITE" id="PS50885"/>
    </source>
</evidence>
<keyword evidence="7" id="KW-1133">Transmembrane helix</keyword>
<dbReference type="PANTHER" id="PTHR45436:SF8">
    <property type="entry name" value="HISTIDINE KINASE"/>
    <property type="match status" value="1"/>
</dbReference>
<evidence type="ECO:0000259" key="8">
    <source>
        <dbReference type="PROSITE" id="PS50109"/>
    </source>
</evidence>
<dbReference type="CDD" id="cd06225">
    <property type="entry name" value="HAMP"/>
    <property type="match status" value="1"/>
</dbReference>
<feature type="domain" description="Histidine kinase" evidence="8">
    <location>
        <begin position="249"/>
        <end position="339"/>
    </location>
</feature>
<dbReference type="InterPro" id="IPR036097">
    <property type="entry name" value="HisK_dim/P_sf"/>
</dbReference>
<feature type="transmembrane region" description="Helical" evidence="7">
    <location>
        <begin position="163"/>
        <end position="187"/>
    </location>
</feature>
<keyword evidence="5" id="KW-0418">Kinase</keyword>
<keyword evidence="4" id="KW-0808">Transferase</keyword>
<dbReference type="GO" id="GO:0000155">
    <property type="term" value="F:phosphorelay sensor kinase activity"/>
    <property type="evidence" value="ECO:0007669"/>
    <property type="project" value="InterPro"/>
</dbReference>
<name>A0A3B1A202_9ZZZZ</name>
<dbReference type="PROSITE" id="PS50109">
    <property type="entry name" value="HIS_KIN"/>
    <property type="match status" value="1"/>
</dbReference>
<dbReference type="CDD" id="cd00082">
    <property type="entry name" value="HisKA"/>
    <property type="match status" value="1"/>
</dbReference>
<evidence type="ECO:0000313" key="10">
    <source>
        <dbReference type="EMBL" id="VAW93607.1"/>
    </source>
</evidence>
<evidence type="ECO:0000256" key="5">
    <source>
        <dbReference type="ARBA" id="ARBA00022777"/>
    </source>
</evidence>
<accession>A0A3B1A202</accession>
<dbReference type="InterPro" id="IPR003660">
    <property type="entry name" value="HAMP_dom"/>
</dbReference>
<sequence length="339" mass="39151">MMHFPNTVAFRLTFWYTFVVIILITIAFSASYLTLKKTLDQNMEYDLLEDIDEFRILYKNEGLDGIKREIEREMNLGEEHKFFFQLFDKNGTRIYSSDLTDWEYLPENPHIIKKVFSTRNYIFQTISTKGTEYKAKTIYDLISPDILLYTGESTEEIQDILTLLSNVFISMILIVIPISFVIGWLMARHAVKGIKEVSRIASEIEKGKLDQRVSVTTQGDEIALLVNTFNAMLDRIRILISEMKEMTDNIAHDLRSPLARIRVISELALSNEKTPKEYKSAASDTIEECDRLLQMINSTLDVAEVEADAFQQQKQKVNISQLIQDACELFEALAEQKNI</sequence>
<evidence type="ECO:0000256" key="1">
    <source>
        <dbReference type="ARBA" id="ARBA00000085"/>
    </source>
</evidence>
<evidence type="ECO:0000256" key="3">
    <source>
        <dbReference type="ARBA" id="ARBA00022553"/>
    </source>
</evidence>
<evidence type="ECO:0000256" key="6">
    <source>
        <dbReference type="ARBA" id="ARBA00023012"/>
    </source>
</evidence>
<keyword evidence="3" id="KW-0597">Phosphoprotein</keyword>
<dbReference type="EC" id="2.7.13.3" evidence="2"/>
<dbReference type="SMART" id="SM00304">
    <property type="entry name" value="HAMP"/>
    <property type="match status" value="1"/>
</dbReference>
<evidence type="ECO:0000256" key="7">
    <source>
        <dbReference type="SAM" id="Phobius"/>
    </source>
</evidence>
<comment type="catalytic activity">
    <reaction evidence="1">
        <text>ATP + protein L-histidine = ADP + protein N-phospho-L-histidine.</text>
        <dbReference type="EC" id="2.7.13.3"/>
    </reaction>
</comment>
<dbReference type="InterPro" id="IPR050428">
    <property type="entry name" value="TCS_sensor_his_kinase"/>
</dbReference>
<feature type="domain" description="HAMP" evidence="9">
    <location>
        <begin position="188"/>
        <end position="241"/>
    </location>
</feature>
<organism evidence="10">
    <name type="scientific">hydrothermal vent metagenome</name>
    <dbReference type="NCBI Taxonomy" id="652676"/>
    <lineage>
        <taxon>unclassified sequences</taxon>
        <taxon>metagenomes</taxon>
        <taxon>ecological metagenomes</taxon>
    </lineage>
</organism>
<gene>
    <name evidence="10" type="ORF">MNBD_GAMMA21-3078</name>
</gene>
<dbReference type="Gene3D" id="1.10.287.130">
    <property type="match status" value="1"/>
</dbReference>
<evidence type="ECO:0000256" key="4">
    <source>
        <dbReference type="ARBA" id="ARBA00022679"/>
    </source>
</evidence>
<feature type="non-terminal residue" evidence="10">
    <location>
        <position position="339"/>
    </location>
</feature>